<dbReference type="AlphaFoldDB" id="A0A383DRZ4"/>
<sequence>MTSPAVCVAQSPFTYDRCSFMFITNKKKLAVQHAPNIVGLLQYEYTDNLSRFTHLANQTVDWIMAQPTAIMHRNHIGIEGYAFGAKGQVFNIGENTGILKLKLAERVANRMSILLHPK</sequence>
<accession>A0A383DRZ4</accession>
<evidence type="ECO:0000313" key="1">
    <source>
        <dbReference type="EMBL" id="SVE47286.1"/>
    </source>
</evidence>
<gene>
    <name evidence="1" type="ORF">METZ01_LOCUS500140</name>
</gene>
<protein>
    <submittedName>
        <fullName evidence="1">Uncharacterized protein</fullName>
    </submittedName>
</protein>
<organism evidence="1">
    <name type="scientific">marine metagenome</name>
    <dbReference type="NCBI Taxonomy" id="408172"/>
    <lineage>
        <taxon>unclassified sequences</taxon>
        <taxon>metagenomes</taxon>
        <taxon>ecological metagenomes</taxon>
    </lineage>
</organism>
<proteinExistence type="predicted"/>
<dbReference type="EMBL" id="UINC01219698">
    <property type="protein sequence ID" value="SVE47286.1"/>
    <property type="molecule type" value="Genomic_DNA"/>
</dbReference>
<reference evidence="1" key="1">
    <citation type="submission" date="2018-05" db="EMBL/GenBank/DDBJ databases">
        <authorList>
            <person name="Lanie J.A."/>
            <person name="Ng W.-L."/>
            <person name="Kazmierczak K.M."/>
            <person name="Andrzejewski T.M."/>
            <person name="Davidsen T.M."/>
            <person name="Wayne K.J."/>
            <person name="Tettelin H."/>
            <person name="Glass J.I."/>
            <person name="Rusch D."/>
            <person name="Podicherti R."/>
            <person name="Tsui H.-C.T."/>
            <person name="Winkler M.E."/>
        </authorList>
    </citation>
    <scope>NUCLEOTIDE SEQUENCE</scope>
</reference>
<name>A0A383DRZ4_9ZZZZ</name>